<feature type="transmembrane region" description="Helical" evidence="6">
    <location>
        <begin position="686"/>
        <end position="703"/>
    </location>
</feature>
<feature type="transmembrane region" description="Helical" evidence="6">
    <location>
        <begin position="574"/>
        <end position="598"/>
    </location>
</feature>
<name>A0AAD6CUX1_9EURO</name>
<dbReference type="EMBL" id="JAQIZZ010000005">
    <property type="protein sequence ID" value="KAJ5540651.1"/>
    <property type="molecule type" value="Genomic_DNA"/>
</dbReference>
<evidence type="ECO:0000256" key="5">
    <source>
        <dbReference type="ARBA" id="ARBA00023136"/>
    </source>
</evidence>
<evidence type="ECO:0000256" key="4">
    <source>
        <dbReference type="ARBA" id="ARBA00022989"/>
    </source>
</evidence>
<keyword evidence="5 6" id="KW-0472">Membrane</keyword>
<evidence type="ECO:0000256" key="6">
    <source>
        <dbReference type="RuleBase" id="RU368066"/>
    </source>
</evidence>
<accession>A0AAD6CUX1</accession>
<keyword evidence="9" id="KW-1185">Reference proteome</keyword>
<dbReference type="Proteomes" id="UP001220324">
    <property type="component" value="Unassembled WGS sequence"/>
</dbReference>
<evidence type="ECO:0000256" key="3">
    <source>
        <dbReference type="ARBA" id="ARBA00022692"/>
    </source>
</evidence>
<dbReference type="AlphaFoldDB" id="A0AAD6CUX1"/>
<evidence type="ECO:0000256" key="7">
    <source>
        <dbReference type="SAM" id="MobiDB-lite"/>
    </source>
</evidence>
<keyword evidence="4 6" id="KW-1133">Transmembrane helix</keyword>
<evidence type="ECO:0000256" key="2">
    <source>
        <dbReference type="ARBA" id="ARBA00007168"/>
    </source>
</evidence>
<gene>
    <name evidence="8" type="ORF">N7494_005727</name>
</gene>
<dbReference type="InterPro" id="IPR007603">
    <property type="entry name" value="Choline_transptr-like"/>
</dbReference>
<feature type="region of interest" description="Disordered" evidence="7">
    <location>
        <begin position="105"/>
        <end position="231"/>
    </location>
</feature>
<comment type="similarity">
    <text evidence="2 6">Belongs to the CTL (choline transporter-like) family.</text>
</comment>
<keyword evidence="3 6" id="KW-0812">Transmembrane</keyword>
<feature type="region of interest" description="Disordered" evidence="7">
    <location>
        <begin position="1"/>
        <end position="67"/>
    </location>
</feature>
<evidence type="ECO:0000313" key="8">
    <source>
        <dbReference type="EMBL" id="KAJ5540651.1"/>
    </source>
</evidence>
<feature type="transmembrane region" description="Helical" evidence="6">
    <location>
        <begin position="288"/>
        <end position="307"/>
    </location>
</feature>
<organism evidence="8 9">
    <name type="scientific">Penicillium frequentans</name>
    <dbReference type="NCBI Taxonomy" id="3151616"/>
    <lineage>
        <taxon>Eukaryota</taxon>
        <taxon>Fungi</taxon>
        <taxon>Dikarya</taxon>
        <taxon>Ascomycota</taxon>
        <taxon>Pezizomycotina</taxon>
        <taxon>Eurotiomycetes</taxon>
        <taxon>Eurotiomycetidae</taxon>
        <taxon>Eurotiales</taxon>
        <taxon>Aspergillaceae</taxon>
        <taxon>Penicillium</taxon>
    </lineage>
</organism>
<comment type="caution">
    <text evidence="8">The sequence shown here is derived from an EMBL/GenBank/DDBJ whole genome shotgun (WGS) entry which is preliminary data.</text>
</comment>
<feature type="transmembrane region" description="Helical" evidence="6">
    <location>
        <begin position="356"/>
        <end position="377"/>
    </location>
</feature>
<feature type="compositionally biased region" description="Basic and acidic residues" evidence="7">
    <location>
        <begin position="110"/>
        <end position="120"/>
    </location>
</feature>
<dbReference type="PANTHER" id="PTHR12385">
    <property type="entry name" value="CHOLINE TRANSPORTER-LIKE (SLC FAMILY 44)"/>
    <property type="match status" value="1"/>
</dbReference>
<feature type="transmembrane region" description="Helical" evidence="6">
    <location>
        <begin position="648"/>
        <end position="666"/>
    </location>
</feature>
<feature type="transmembrane region" description="Helical" evidence="6">
    <location>
        <begin position="327"/>
        <end position="349"/>
    </location>
</feature>
<dbReference type="PANTHER" id="PTHR12385:SF88">
    <property type="entry name" value="CHOLINE TRANSPORTER-LIKE PROTEIN CTL1"/>
    <property type="match status" value="1"/>
</dbReference>
<comment type="subcellular location">
    <subcellularLocation>
        <location evidence="6">Cell membrane</location>
        <topology evidence="6">Multi-pass membrane protein</topology>
    </subcellularLocation>
    <subcellularLocation>
        <location evidence="1">Membrane</location>
        <topology evidence="1">Multi-pass membrane protein</topology>
    </subcellularLocation>
</comment>
<feature type="transmembrane region" description="Helical" evidence="6">
    <location>
        <begin position="440"/>
        <end position="462"/>
    </location>
</feature>
<feature type="compositionally biased region" description="Polar residues" evidence="7">
    <location>
        <begin position="33"/>
        <end position="44"/>
    </location>
</feature>
<feature type="transmembrane region" description="Helical" evidence="6">
    <location>
        <begin position="397"/>
        <end position="414"/>
    </location>
</feature>
<dbReference type="Pfam" id="PF04515">
    <property type="entry name" value="Choline_transpo"/>
    <property type="match status" value="1"/>
</dbReference>
<sequence>MFSEYASRFLAQSQSRVASRPDELQRTGRAHPNQRQGSSRNPPSHSYLRTGDPYRPGASQISNFPFASRASAQQAPLFFSATDEFREEDDETEREREIADFYALQRSRRHFGDSHLKDSSELDDDSERSVGFDEGHSPYDDDRPGNGKGIKSSWRGEKGLPAPHQSRIEAVEEVTEPVPGPSSSPGNAKARENLVDIGLEDSIRDNLDDDDRVPSEILGDEPPIQHFRERPVAKGDHFGLNRFEASAEHAKPLPSNDPRPPSSAGSFPTSISPLASESSVHDAFWGQLFLISLAGLFATAFLVYLHTSTPAGDQRKWGDTIYFTVHRSFFLLGIYTLISIFVSLVWLALLRSYVRLLVYVIIIAVPVILYTFSLYPFISSFKGEWHGSSFQDKAMRWGSLVPFLMASLWIYNVARGRQSIGKAIGVLEFSCRILAANPELLALGLGVLACVVSWTWIWMLMFTRVFLGGHLAEPRSFIIDLSSWWLGVYFVIVYLWSIGVIAGIQRAVTAATVSQWYFHRLASPAPTSRQIVHAAIVHATTTLFGTICLSRLLSLLIRLPLLLLPSRISSLLSLFAYSLIPSPIAFLTNPLALTYGAIHSQPLAASARGLSQMTVLASSAASSSLHPRAYSRSPGASASLLSYRLSKLILHAARFMMSLALGFGGWVTTARSLTTVATGNTIRGSLYAYVVGLIAGMIGWSILGAMESVIADIVDASVICWASEIGIYGREARYCREAGWLFGDSNSDFQSDYREV</sequence>
<dbReference type="GO" id="GO:0022857">
    <property type="term" value="F:transmembrane transporter activity"/>
    <property type="evidence" value="ECO:0007669"/>
    <property type="project" value="UniProtKB-UniRule"/>
</dbReference>
<dbReference type="GO" id="GO:0005886">
    <property type="term" value="C:plasma membrane"/>
    <property type="evidence" value="ECO:0007669"/>
    <property type="project" value="UniProtKB-SubCell"/>
</dbReference>
<evidence type="ECO:0000313" key="9">
    <source>
        <dbReference type="Proteomes" id="UP001220324"/>
    </source>
</evidence>
<protein>
    <recommendedName>
        <fullName evidence="6">Protein PNS1</fullName>
    </recommendedName>
</protein>
<evidence type="ECO:0000256" key="1">
    <source>
        <dbReference type="ARBA" id="ARBA00004141"/>
    </source>
</evidence>
<feature type="transmembrane region" description="Helical" evidence="6">
    <location>
        <begin position="482"/>
        <end position="504"/>
    </location>
</feature>
<proteinExistence type="inferred from homology"/>
<reference evidence="8 9" key="1">
    <citation type="journal article" date="2023" name="IMA Fungus">
        <title>Comparative genomic study of the Penicillium genus elucidates a diverse pangenome and 15 lateral gene transfer events.</title>
        <authorList>
            <person name="Petersen C."/>
            <person name="Sorensen T."/>
            <person name="Nielsen M.R."/>
            <person name="Sondergaard T.E."/>
            <person name="Sorensen J.L."/>
            <person name="Fitzpatrick D.A."/>
            <person name="Frisvad J.C."/>
            <person name="Nielsen K.L."/>
        </authorList>
    </citation>
    <scope>NUCLEOTIDE SEQUENCE [LARGE SCALE GENOMIC DNA]</scope>
    <source>
        <strain evidence="8 9">IBT 35679</strain>
    </source>
</reference>
<feature type="compositionally biased region" description="Basic and acidic residues" evidence="7">
    <location>
        <begin position="127"/>
        <end position="145"/>
    </location>
</feature>
<feature type="region of interest" description="Disordered" evidence="7">
    <location>
        <begin position="248"/>
        <end position="269"/>
    </location>
</feature>
<comment type="function">
    <text evidence="6">Probably involved in transport through the plasma membrane.</text>
</comment>
<feature type="transmembrane region" description="Helical" evidence="6">
    <location>
        <begin position="531"/>
        <end position="554"/>
    </location>
</feature>